<sequence length="404" mass="43044">MTDAAAVDVAIVGGGLVGASVALGLADSALRVALIEPAPPRAGPAQWDERCIAVNHASVRILEALGAWPQLAPQAAPIRSTHISERGRFGVARFTAEECGLDALGYNLPLGALGEALWRRVSASKVQIRAPARLAAARVERDRVELRLDDGQVLAARLVVAADGAQSPLRGWFGVGAQTHDYRQSAIVTAVRCSRPHAGCAYERFTPDGPIALLPKPWGDEDRLCSLIWTTPATELAARMNSDDGAFLQAAQQAFGERLGRFVEIGRRQAYPLQRVVSSSVIAARTVFVGNAAQSLHPVAAQGFNLGLRDAATLAELLLAIGAGDPGEPALLQRYAQLRETDRSRMAGFTDGIVRLFSNRIPGLRGLRHLGLLAVDLVPGVRETVLWQNLGYAGHSPRAARSQL</sequence>
<dbReference type="GO" id="GO:0016491">
    <property type="term" value="F:oxidoreductase activity"/>
    <property type="evidence" value="ECO:0007669"/>
    <property type="project" value="UniProtKB-KW"/>
</dbReference>
<dbReference type="Pfam" id="PF01494">
    <property type="entry name" value="FAD_binding_3"/>
    <property type="match status" value="1"/>
</dbReference>
<dbReference type="Proteomes" id="UP001465331">
    <property type="component" value="Unassembled WGS sequence"/>
</dbReference>
<evidence type="ECO:0000259" key="8">
    <source>
        <dbReference type="Pfam" id="PF01494"/>
    </source>
</evidence>
<dbReference type="EMBL" id="JBEPIJ010000001">
    <property type="protein sequence ID" value="MES0872470.1"/>
    <property type="molecule type" value="Genomic_DNA"/>
</dbReference>
<dbReference type="InterPro" id="IPR051205">
    <property type="entry name" value="UbiH/COQ6_monooxygenase"/>
</dbReference>
<proteinExistence type="inferred from homology"/>
<protein>
    <submittedName>
        <fullName evidence="9">2-octaprenyl-6-methoxyphenyl hydroxylase</fullName>
        <ecNumber evidence="9">1.14.13.-</ecNumber>
    </submittedName>
</protein>
<dbReference type="NCBIfam" id="TIGR01984">
    <property type="entry name" value="UbiH"/>
    <property type="match status" value="1"/>
</dbReference>
<comment type="caution">
    <text evidence="9">The sequence shown here is derived from an EMBL/GenBank/DDBJ whole genome shotgun (WGS) entry which is preliminary data.</text>
</comment>
<evidence type="ECO:0000256" key="7">
    <source>
        <dbReference type="ARBA" id="ARBA00023033"/>
    </source>
</evidence>
<keyword evidence="5" id="KW-0274">FAD</keyword>
<dbReference type="EC" id="1.14.13.-" evidence="9"/>
<keyword evidence="7" id="KW-0503">Monooxygenase</keyword>
<keyword evidence="4" id="KW-0285">Flavoprotein</keyword>
<keyword evidence="10" id="KW-1185">Reference proteome</keyword>
<dbReference type="InterPro" id="IPR036188">
    <property type="entry name" value="FAD/NAD-bd_sf"/>
</dbReference>
<evidence type="ECO:0000256" key="6">
    <source>
        <dbReference type="ARBA" id="ARBA00023002"/>
    </source>
</evidence>
<dbReference type="NCBIfam" id="TIGR01988">
    <property type="entry name" value="Ubi-OHases"/>
    <property type="match status" value="1"/>
</dbReference>
<feature type="domain" description="FAD-binding" evidence="8">
    <location>
        <begin position="7"/>
        <end position="340"/>
    </location>
</feature>
<gene>
    <name evidence="9" type="primary">ubiH</name>
    <name evidence="9" type="synonym">visB</name>
    <name evidence="9" type="ORF">ABSH63_00360</name>
</gene>
<dbReference type="PANTHER" id="PTHR43876">
    <property type="entry name" value="UBIQUINONE BIOSYNTHESIS MONOOXYGENASE COQ6, MITOCHONDRIAL"/>
    <property type="match status" value="1"/>
</dbReference>
<dbReference type="SUPFAM" id="SSF51905">
    <property type="entry name" value="FAD/NAD(P)-binding domain"/>
    <property type="match status" value="1"/>
</dbReference>
<dbReference type="RefSeq" id="WP_352886365.1">
    <property type="nucleotide sequence ID" value="NZ_JBEPIJ010000001.1"/>
</dbReference>
<keyword evidence="6 9" id="KW-0560">Oxidoreductase</keyword>
<reference evidence="9 10" key="1">
    <citation type="submission" date="2024-06" db="EMBL/GenBank/DDBJ databases">
        <authorList>
            <person name="Li Z."/>
            <person name="Jiang Y."/>
        </authorList>
    </citation>
    <scope>NUCLEOTIDE SEQUENCE [LARGE SCALE GENOMIC DNA]</scope>
    <source>
        <strain evidence="9 10">HSW-8</strain>
    </source>
</reference>
<evidence type="ECO:0000313" key="10">
    <source>
        <dbReference type="Proteomes" id="UP001465331"/>
    </source>
</evidence>
<evidence type="ECO:0000313" key="9">
    <source>
        <dbReference type="EMBL" id="MES0872470.1"/>
    </source>
</evidence>
<dbReference type="PANTHER" id="PTHR43876:SF8">
    <property type="entry name" value="2-OCTAPRENYL-6-METHOXYPHENOL HYDROXYLASE"/>
    <property type="match status" value="1"/>
</dbReference>
<dbReference type="InterPro" id="IPR002938">
    <property type="entry name" value="FAD-bd"/>
</dbReference>
<comment type="cofactor">
    <cofactor evidence="1">
        <name>FAD</name>
        <dbReference type="ChEBI" id="CHEBI:57692"/>
    </cofactor>
</comment>
<name>A0ABV2A6U9_9GAMM</name>
<evidence type="ECO:0000256" key="4">
    <source>
        <dbReference type="ARBA" id="ARBA00022630"/>
    </source>
</evidence>
<evidence type="ECO:0000256" key="2">
    <source>
        <dbReference type="ARBA" id="ARBA00004749"/>
    </source>
</evidence>
<dbReference type="InterPro" id="IPR010971">
    <property type="entry name" value="UbiH/COQ6"/>
</dbReference>
<accession>A0ABV2A6U9</accession>
<evidence type="ECO:0000256" key="3">
    <source>
        <dbReference type="ARBA" id="ARBA00005349"/>
    </source>
</evidence>
<evidence type="ECO:0000256" key="1">
    <source>
        <dbReference type="ARBA" id="ARBA00001974"/>
    </source>
</evidence>
<comment type="similarity">
    <text evidence="3">Belongs to the UbiH/COQ6 family.</text>
</comment>
<dbReference type="NCBIfam" id="NF004356">
    <property type="entry name" value="PRK05732.1"/>
    <property type="match status" value="1"/>
</dbReference>
<dbReference type="Gene3D" id="3.50.50.60">
    <property type="entry name" value="FAD/NAD(P)-binding domain"/>
    <property type="match status" value="2"/>
</dbReference>
<organism evidence="9 10">
    <name type="scientific">Sinimarinibacterium thermocellulolyticum</name>
    <dbReference type="NCBI Taxonomy" id="3170016"/>
    <lineage>
        <taxon>Bacteria</taxon>
        <taxon>Pseudomonadati</taxon>
        <taxon>Pseudomonadota</taxon>
        <taxon>Gammaproteobacteria</taxon>
        <taxon>Nevskiales</taxon>
        <taxon>Nevskiaceae</taxon>
        <taxon>Sinimarinibacterium</taxon>
    </lineage>
</organism>
<comment type="pathway">
    <text evidence="2">Cofactor biosynthesis; ubiquinone biosynthesis.</text>
</comment>
<evidence type="ECO:0000256" key="5">
    <source>
        <dbReference type="ARBA" id="ARBA00022827"/>
    </source>
</evidence>
<dbReference type="PRINTS" id="PR00420">
    <property type="entry name" value="RNGMNOXGNASE"/>
</dbReference>
<dbReference type="InterPro" id="IPR011295">
    <property type="entry name" value="UbiH"/>
</dbReference>